<keyword evidence="5 8" id="KW-0479">Metal-binding</keyword>
<dbReference type="OrthoDB" id="9804305at2"/>
<comment type="function">
    <text evidence="8">Involved in mRNA degradation. Catalyzes the phosphorolysis of single-stranded polyribonucleotides processively in the 3'- to 5'-direction.</text>
</comment>
<feature type="compositionally biased region" description="Acidic residues" evidence="9">
    <location>
        <begin position="744"/>
        <end position="762"/>
    </location>
</feature>
<dbReference type="Proteomes" id="UP000253606">
    <property type="component" value="Chromosome"/>
</dbReference>
<evidence type="ECO:0000256" key="4">
    <source>
        <dbReference type="ARBA" id="ARBA00022695"/>
    </source>
</evidence>
<dbReference type="PROSITE" id="PS50084">
    <property type="entry name" value="KH_TYPE_1"/>
    <property type="match status" value="1"/>
</dbReference>
<dbReference type="CDD" id="cd04472">
    <property type="entry name" value="S1_PNPase"/>
    <property type="match status" value="1"/>
</dbReference>
<organism evidence="11 12">
    <name type="scientific">Acidisarcina polymorpha</name>
    <dbReference type="NCBI Taxonomy" id="2211140"/>
    <lineage>
        <taxon>Bacteria</taxon>
        <taxon>Pseudomonadati</taxon>
        <taxon>Acidobacteriota</taxon>
        <taxon>Terriglobia</taxon>
        <taxon>Terriglobales</taxon>
        <taxon>Acidobacteriaceae</taxon>
        <taxon>Acidisarcina</taxon>
    </lineage>
</organism>
<evidence type="ECO:0000256" key="2">
    <source>
        <dbReference type="ARBA" id="ARBA00022490"/>
    </source>
</evidence>
<comment type="similarity">
    <text evidence="1 8">Belongs to the polyribonucleotide nucleotidyltransferase family.</text>
</comment>
<gene>
    <name evidence="8" type="primary">pnp</name>
    <name evidence="11" type="ORF">ACPOL_6680</name>
</gene>
<dbReference type="Pfam" id="PF00575">
    <property type="entry name" value="S1"/>
    <property type="match status" value="1"/>
</dbReference>
<evidence type="ECO:0000256" key="7">
    <source>
        <dbReference type="ARBA" id="ARBA00022884"/>
    </source>
</evidence>
<dbReference type="InterPro" id="IPR027408">
    <property type="entry name" value="PNPase/RNase_PH_dom_sf"/>
</dbReference>
<dbReference type="Gene3D" id="2.40.50.140">
    <property type="entry name" value="Nucleic acid-binding proteins"/>
    <property type="match status" value="1"/>
</dbReference>
<accession>A0A2Z5G9C9</accession>
<dbReference type="Pfam" id="PF01138">
    <property type="entry name" value="RNase_PH"/>
    <property type="match status" value="2"/>
</dbReference>
<dbReference type="RefSeq" id="WP_114210480.1">
    <property type="nucleotide sequence ID" value="NZ_CP030840.1"/>
</dbReference>
<dbReference type="GO" id="GO:0006396">
    <property type="term" value="P:RNA processing"/>
    <property type="evidence" value="ECO:0007669"/>
    <property type="project" value="InterPro"/>
</dbReference>
<evidence type="ECO:0000256" key="8">
    <source>
        <dbReference type="HAMAP-Rule" id="MF_01595"/>
    </source>
</evidence>
<feature type="compositionally biased region" description="Gly residues" evidence="9">
    <location>
        <begin position="801"/>
        <end position="820"/>
    </location>
</feature>
<dbReference type="GO" id="GO:0000175">
    <property type="term" value="F:3'-5'-RNA exonuclease activity"/>
    <property type="evidence" value="ECO:0007669"/>
    <property type="project" value="TreeGrafter"/>
</dbReference>
<dbReference type="Gene3D" id="3.30.1370.10">
    <property type="entry name" value="K Homology domain, type 1"/>
    <property type="match status" value="1"/>
</dbReference>
<dbReference type="GO" id="GO:0003723">
    <property type="term" value="F:RNA binding"/>
    <property type="evidence" value="ECO:0007669"/>
    <property type="project" value="UniProtKB-UniRule"/>
</dbReference>
<dbReference type="GO" id="GO:0005829">
    <property type="term" value="C:cytosol"/>
    <property type="evidence" value="ECO:0007669"/>
    <property type="project" value="TreeGrafter"/>
</dbReference>
<keyword evidence="7 8" id="KW-0694">RNA-binding</keyword>
<comment type="catalytic activity">
    <reaction evidence="8">
        <text>RNA(n+1) + phosphate = RNA(n) + a ribonucleoside 5'-diphosphate</text>
        <dbReference type="Rhea" id="RHEA:22096"/>
        <dbReference type="Rhea" id="RHEA-COMP:14527"/>
        <dbReference type="Rhea" id="RHEA-COMP:17342"/>
        <dbReference type="ChEBI" id="CHEBI:43474"/>
        <dbReference type="ChEBI" id="CHEBI:57930"/>
        <dbReference type="ChEBI" id="CHEBI:140395"/>
        <dbReference type="EC" id="2.7.7.8"/>
    </reaction>
</comment>
<dbReference type="EMBL" id="CP030840">
    <property type="protein sequence ID" value="AXC15892.1"/>
    <property type="molecule type" value="Genomic_DNA"/>
</dbReference>
<dbReference type="GO" id="GO:0006402">
    <property type="term" value="P:mRNA catabolic process"/>
    <property type="evidence" value="ECO:0007669"/>
    <property type="project" value="UniProtKB-UniRule"/>
</dbReference>
<dbReference type="FunFam" id="3.30.230.70:FF:000002">
    <property type="entry name" value="Polyribonucleotide nucleotidyltransferase"/>
    <property type="match status" value="1"/>
</dbReference>
<dbReference type="CDD" id="cd11364">
    <property type="entry name" value="RNase_PH_PNPase_2"/>
    <property type="match status" value="1"/>
</dbReference>
<dbReference type="HAMAP" id="MF_01595">
    <property type="entry name" value="PNPase"/>
    <property type="match status" value="1"/>
</dbReference>
<keyword evidence="3 8" id="KW-0808">Transferase</keyword>
<dbReference type="SUPFAM" id="SSF55666">
    <property type="entry name" value="Ribonuclease PH domain 2-like"/>
    <property type="match status" value="2"/>
</dbReference>
<feature type="domain" description="S1 motif" evidence="10">
    <location>
        <begin position="622"/>
        <end position="689"/>
    </location>
</feature>
<dbReference type="InterPro" id="IPR020568">
    <property type="entry name" value="Ribosomal_Su5_D2-typ_SF"/>
</dbReference>
<evidence type="ECO:0000256" key="3">
    <source>
        <dbReference type="ARBA" id="ARBA00022679"/>
    </source>
</evidence>
<dbReference type="KEGG" id="abas:ACPOL_6680"/>
<dbReference type="CDD" id="cd02393">
    <property type="entry name" value="KH-I_PNPase"/>
    <property type="match status" value="1"/>
</dbReference>
<dbReference type="FunFam" id="3.30.1370.10:FF:000001">
    <property type="entry name" value="Polyribonucleotide nucleotidyltransferase"/>
    <property type="match status" value="1"/>
</dbReference>
<dbReference type="GO" id="GO:0004654">
    <property type="term" value="F:polyribonucleotide nucleotidyltransferase activity"/>
    <property type="evidence" value="ECO:0007669"/>
    <property type="project" value="UniProtKB-UniRule"/>
</dbReference>
<dbReference type="Pfam" id="PF00013">
    <property type="entry name" value="KH_1"/>
    <property type="match status" value="1"/>
</dbReference>
<dbReference type="NCBIfam" id="NF008805">
    <property type="entry name" value="PRK11824.1"/>
    <property type="match status" value="1"/>
</dbReference>
<proteinExistence type="inferred from homology"/>
<dbReference type="InterPro" id="IPR004087">
    <property type="entry name" value="KH_dom"/>
</dbReference>
<dbReference type="InterPro" id="IPR036456">
    <property type="entry name" value="PNPase_PH_RNA-bd_sf"/>
</dbReference>
<dbReference type="FunFam" id="3.30.230.70:FF:000001">
    <property type="entry name" value="Polyribonucleotide nucleotidyltransferase"/>
    <property type="match status" value="1"/>
</dbReference>
<sequence length="820" mass="87701">MKHDVTVELAGGKQLHFETGRMAKQASGAALVTQGDSVVLATAVASPDPKEGIDFFPLTVDYREYAYAGGRIPGGFIKREGRPSEREILTSRQIDRPIRPLFPEGFRNETQVIALVFSADKENDPDIIGINAASAALALSDIPFNGPVGAVRIGHVNGEFVVNPSYAEREISTLNITIVGTSEGIVMVESGSKEVSEELVADAIDFAHVEIKKIVVAINELVGLAGKTKRTVAPIEFDHEYFAALKAKIGDRLSDALDTQKHGKFESYALIKQIKDDLAKELPEGEAGAKAKLAKYYEALREQIFREQVTKERTRPDRRAFDEIRQITIETSVLPRTHGSALFTRGETQALVTATLGTNDDSQRLESFQGEQKKRFMLHYNFPPFSVGETGRMTGVGRREIGHGALAERAIAGVLPSEEESPYAIRIVSDILESNGSSSMASVCGASLALMDAGIPIKASVAGVAMGLVKEDENYAILTDIAGAEDHYGDMDFKVAGTRTGITALQMDIKISGITSQIMREALEQARRGRLFLLDTMDAHLSGPRVEKSKHAPQIRTLQIPVDKIRDLIGPGGKVIRGIIESTGVKIDVEDTGRVNVASSDADGLARALEIIGNLTAVPEVGKTYLGKVVRLAEFGAFIELFPGTDGLLHISEIAEHRVKEVKDELNEGDQVLVRVLGIEGNRIKLSRKALLKEQRQKLGLPEPGVAAELQGSAAPATRTPNPGGHAPVERQPSSNASTITIEGGDDFDEVEGGDDFEEGDEPNFNRAEGAPVATVGAAAGGGSASGAGPAGQRRRRRRSGGSGRGRGPGAPGAGSRGPR</sequence>
<dbReference type="InterPro" id="IPR003029">
    <property type="entry name" value="S1_domain"/>
</dbReference>
<dbReference type="InterPro" id="IPR036345">
    <property type="entry name" value="ExoRNase_PH_dom2_sf"/>
</dbReference>
<dbReference type="SUPFAM" id="SSF54791">
    <property type="entry name" value="Eukaryotic type KH-domain (KH-domain type I)"/>
    <property type="match status" value="1"/>
</dbReference>
<evidence type="ECO:0000259" key="10">
    <source>
        <dbReference type="PROSITE" id="PS50126"/>
    </source>
</evidence>
<dbReference type="Pfam" id="PF03725">
    <property type="entry name" value="RNase_PH_C"/>
    <property type="match status" value="1"/>
</dbReference>
<keyword evidence="2 8" id="KW-0963">Cytoplasm</keyword>
<dbReference type="SUPFAM" id="SSF54211">
    <property type="entry name" value="Ribosomal protein S5 domain 2-like"/>
    <property type="match status" value="2"/>
</dbReference>
<keyword evidence="6 8" id="KW-0460">Magnesium</keyword>
<dbReference type="InterPro" id="IPR012340">
    <property type="entry name" value="NA-bd_OB-fold"/>
</dbReference>
<dbReference type="InterPro" id="IPR012162">
    <property type="entry name" value="PNPase"/>
</dbReference>
<evidence type="ECO:0000256" key="5">
    <source>
        <dbReference type="ARBA" id="ARBA00022723"/>
    </source>
</evidence>
<dbReference type="PANTHER" id="PTHR11252">
    <property type="entry name" value="POLYRIBONUCLEOTIDE NUCLEOTIDYLTRANSFERASE"/>
    <property type="match status" value="1"/>
</dbReference>
<dbReference type="SMART" id="SM00316">
    <property type="entry name" value="S1"/>
    <property type="match status" value="1"/>
</dbReference>
<dbReference type="SUPFAM" id="SSF50249">
    <property type="entry name" value="Nucleic acid-binding proteins"/>
    <property type="match status" value="1"/>
</dbReference>
<evidence type="ECO:0000313" key="11">
    <source>
        <dbReference type="EMBL" id="AXC15892.1"/>
    </source>
</evidence>
<feature type="compositionally biased region" description="Polar residues" evidence="9">
    <location>
        <begin position="732"/>
        <end position="741"/>
    </location>
</feature>
<comment type="cofactor">
    <cofactor evidence="8">
        <name>Mg(2+)</name>
        <dbReference type="ChEBI" id="CHEBI:18420"/>
    </cofactor>
</comment>
<dbReference type="NCBIfam" id="TIGR03591">
    <property type="entry name" value="polynuc_phos"/>
    <property type="match status" value="1"/>
</dbReference>
<dbReference type="CDD" id="cd11363">
    <property type="entry name" value="RNase_PH_PNPase_1"/>
    <property type="match status" value="1"/>
</dbReference>
<dbReference type="PROSITE" id="PS50126">
    <property type="entry name" value="S1"/>
    <property type="match status" value="1"/>
</dbReference>
<comment type="subcellular location">
    <subcellularLocation>
        <location evidence="8">Cytoplasm</location>
    </subcellularLocation>
</comment>
<reference evidence="11 12" key="1">
    <citation type="journal article" date="2018" name="Front. Microbiol.">
        <title>Hydrolytic Capabilities as a Key to Environmental Success: Chitinolytic and Cellulolytic Acidobacteria From Acidic Sub-arctic Soils and Boreal Peatlands.</title>
        <authorList>
            <person name="Belova S.E."/>
            <person name="Ravin N.V."/>
            <person name="Pankratov T.A."/>
            <person name="Rakitin A.L."/>
            <person name="Ivanova A.A."/>
            <person name="Beletsky A.V."/>
            <person name="Mardanov A.V."/>
            <person name="Sinninghe Damste J.S."/>
            <person name="Dedysh S.N."/>
        </authorList>
    </citation>
    <scope>NUCLEOTIDE SEQUENCE [LARGE SCALE GENOMIC DNA]</scope>
    <source>
        <strain evidence="11 12">SBC82</strain>
    </source>
</reference>
<dbReference type="PANTHER" id="PTHR11252:SF0">
    <property type="entry name" value="POLYRIBONUCLEOTIDE NUCLEOTIDYLTRANSFERASE 1, MITOCHONDRIAL"/>
    <property type="match status" value="1"/>
</dbReference>
<dbReference type="InterPro" id="IPR001247">
    <property type="entry name" value="ExoRNase_PH_dom1"/>
</dbReference>
<dbReference type="Pfam" id="PF03726">
    <property type="entry name" value="PNPase"/>
    <property type="match status" value="1"/>
</dbReference>
<protein>
    <recommendedName>
        <fullName evidence="8">Polyribonucleotide nucleotidyltransferase</fullName>
        <ecNumber evidence="8">2.7.7.8</ecNumber>
    </recommendedName>
    <alternativeName>
        <fullName evidence="8">Polynucleotide phosphorylase</fullName>
        <shortName evidence="8">PNPase</shortName>
    </alternativeName>
</protein>
<evidence type="ECO:0000313" key="12">
    <source>
        <dbReference type="Proteomes" id="UP000253606"/>
    </source>
</evidence>
<dbReference type="Gene3D" id="3.30.230.70">
    <property type="entry name" value="GHMP Kinase, N-terminal domain"/>
    <property type="match status" value="2"/>
</dbReference>
<name>A0A2Z5G9C9_9BACT</name>
<keyword evidence="12" id="KW-1185">Reference proteome</keyword>
<evidence type="ECO:0000256" key="9">
    <source>
        <dbReference type="SAM" id="MobiDB-lite"/>
    </source>
</evidence>
<feature type="binding site" evidence="8">
    <location>
        <position position="486"/>
    </location>
    <ligand>
        <name>Mg(2+)</name>
        <dbReference type="ChEBI" id="CHEBI:18420"/>
    </ligand>
</feature>
<dbReference type="InterPro" id="IPR015848">
    <property type="entry name" value="PNPase_PH_RNA-bd_bac/org-type"/>
</dbReference>
<dbReference type="SMART" id="SM00322">
    <property type="entry name" value="KH"/>
    <property type="match status" value="1"/>
</dbReference>
<evidence type="ECO:0000256" key="6">
    <source>
        <dbReference type="ARBA" id="ARBA00022842"/>
    </source>
</evidence>
<dbReference type="InterPro" id="IPR004088">
    <property type="entry name" value="KH_dom_type_1"/>
</dbReference>
<feature type="binding site" evidence="8">
    <location>
        <position position="492"/>
    </location>
    <ligand>
        <name>Mg(2+)</name>
        <dbReference type="ChEBI" id="CHEBI:18420"/>
    </ligand>
</feature>
<dbReference type="InterPro" id="IPR015847">
    <property type="entry name" value="ExoRNase_PH_dom2"/>
</dbReference>
<dbReference type="GO" id="GO:0000287">
    <property type="term" value="F:magnesium ion binding"/>
    <property type="evidence" value="ECO:0007669"/>
    <property type="project" value="UniProtKB-UniRule"/>
</dbReference>
<dbReference type="AlphaFoldDB" id="A0A2Z5G9C9"/>
<dbReference type="SUPFAM" id="SSF46915">
    <property type="entry name" value="Polynucleotide phosphorylase/guanosine pentaphosphate synthase (PNPase/GPSI), domain 3"/>
    <property type="match status" value="1"/>
</dbReference>
<dbReference type="EC" id="2.7.7.8" evidence="8"/>
<dbReference type="InterPro" id="IPR036612">
    <property type="entry name" value="KH_dom_type_1_sf"/>
</dbReference>
<feature type="region of interest" description="Disordered" evidence="9">
    <location>
        <begin position="709"/>
        <end position="820"/>
    </location>
</feature>
<evidence type="ECO:0000256" key="1">
    <source>
        <dbReference type="ARBA" id="ARBA00007404"/>
    </source>
</evidence>
<keyword evidence="4 8" id="KW-0548">Nucleotidyltransferase</keyword>
<feature type="compositionally biased region" description="Gly residues" evidence="9">
    <location>
        <begin position="779"/>
        <end position="790"/>
    </location>
</feature>